<keyword evidence="3" id="KW-0732">Signal</keyword>
<evidence type="ECO:0000256" key="3">
    <source>
        <dbReference type="SAM" id="SignalP"/>
    </source>
</evidence>
<name>A0AAN0Y2S3_VIBNA</name>
<sequence>MKNNVGYLIGTILMSVAFNVQANVIVTPFIGYTAGGKVEDTDANTYDIDAATSYALAIETPFLKGRVGLFYSYQPTELKSLSNSADIHYLQFQSSLAYPIAQGWQTYAGLGLGGSYTDVNWADKKVGFSASAFAGIEYEYSQAIALTAQLRWLGTVVDNDTSGSCTLPSDGSNCIIKYDTDWMNQFQSNVGISFRF</sequence>
<accession>A0AAN0Y2S3</accession>
<dbReference type="Proteomes" id="UP000092741">
    <property type="component" value="Chromosome 1"/>
</dbReference>
<evidence type="ECO:0000256" key="1">
    <source>
        <dbReference type="ARBA" id="ARBA00005710"/>
    </source>
</evidence>
<dbReference type="GeneID" id="70911859"/>
<gene>
    <name evidence="5" type="ORF">BA890_09710</name>
</gene>
<evidence type="ECO:0000256" key="2">
    <source>
        <dbReference type="ARBA" id="ARBA00023114"/>
    </source>
</evidence>
<feature type="signal peptide" evidence="3">
    <location>
        <begin position="1"/>
        <end position="22"/>
    </location>
</feature>
<dbReference type="InterPro" id="IPR000498">
    <property type="entry name" value="OmpA-like_TM_dom"/>
</dbReference>
<dbReference type="RefSeq" id="WP_020335626.1">
    <property type="nucleotide sequence ID" value="NZ_ATFJ01000037.1"/>
</dbReference>
<dbReference type="EMBL" id="CP016345">
    <property type="protein sequence ID" value="ANQ13033.1"/>
    <property type="molecule type" value="Genomic_DNA"/>
</dbReference>
<evidence type="ECO:0000313" key="6">
    <source>
        <dbReference type="Proteomes" id="UP000092741"/>
    </source>
</evidence>
<dbReference type="InterPro" id="IPR011250">
    <property type="entry name" value="OMP/PagP_B-barrel"/>
</dbReference>
<dbReference type="GO" id="GO:0015288">
    <property type="term" value="F:porin activity"/>
    <property type="evidence" value="ECO:0007669"/>
    <property type="project" value="UniProtKB-KW"/>
</dbReference>
<keyword evidence="2" id="KW-0406">Ion transport</keyword>
<evidence type="ECO:0000313" key="5">
    <source>
        <dbReference type="EMBL" id="ANQ13033.1"/>
    </source>
</evidence>
<proteinExistence type="inferred from homology"/>
<organism evidence="5 6">
    <name type="scientific">Vibrio natriegens NBRC 15636 = ATCC 14048 = DSM 759</name>
    <dbReference type="NCBI Taxonomy" id="1219067"/>
    <lineage>
        <taxon>Bacteria</taxon>
        <taxon>Pseudomonadati</taxon>
        <taxon>Pseudomonadota</taxon>
        <taxon>Gammaproteobacteria</taxon>
        <taxon>Vibrionales</taxon>
        <taxon>Vibrionaceae</taxon>
        <taxon>Vibrio</taxon>
    </lineage>
</organism>
<comment type="similarity">
    <text evidence="1">Belongs to the outer membrane OOP (TC 1.B.6) superfamily. OmpA family.</text>
</comment>
<dbReference type="Pfam" id="PF01389">
    <property type="entry name" value="OmpA_membrane"/>
    <property type="match status" value="1"/>
</dbReference>
<feature type="domain" description="Outer membrane protein OmpA-like transmembrane" evidence="4">
    <location>
        <begin position="82"/>
        <end position="196"/>
    </location>
</feature>
<dbReference type="AlphaFoldDB" id="A0AAN0Y2S3"/>
<protein>
    <recommendedName>
        <fullName evidence="4">Outer membrane protein OmpA-like transmembrane domain-containing protein</fullName>
    </recommendedName>
</protein>
<keyword evidence="2" id="KW-0813">Transport</keyword>
<dbReference type="GO" id="GO:0046930">
    <property type="term" value="C:pore complex"/>
    <property type="evidence" value="ECO:0007669"/>
    <property type="project" value="UniProtKB-KW"/>
</dbReference>
<dbReference type="GO" id="GO:0009279">
    <property type="term" value="C:cell outer membrane"/>
    <property type="evidence" value="ECO:0007669"/>
    <property type="project" value="InterPro"/>
</dbReference>
<dbReference type="Gene3D" id="2.40.160.20">
    <property type="match status" value="1"/>
</dbReference>
<keyword evidence="2" id="KW-0812">Transmembrane</keyword>
<keyword evidence="6" id="KW-1185">Reference proteome</keyword>
<evidence type="ECO:0000259" key="4">
    <source>
        <dbReference type="Pfam" id="PF01389"/>
    </source>
</evidence>
<feature type="chain" id="PRO_5043051952" description="Outer membrane protein OmpA-like transmembrane domain-containing protein" evidence="3">
    <location>
        <begin position="23"/>
        <end position="196"/>
    </location>
</feature>
<keyword evidence="2" id="KW-0626">Porin</keyword>
<dbReference type="KEGG" id="vna:PN96_03570"/>
<reference evidence="5 6" key="1">
    <citation type="submission" date="2016-07" db="EMBL/GenBank/DDBJ databases">
        <title>Developing Vibrio natriegens as a novel, fast-growing host for biotechnology.</title>
        <authorList>
            <person name="Weinstock M.T."/>
            <person name="Hesek E.D."/>
            <person name="Wilson C.M."/>
            <person name="Gibson D.G."/>
        </authorList>
    </citation>
    <scope>NUCLEOTIDE SEQUENCE [LARGE SCALE GENOMIC DNA]</scope>
    <source>
        <strain evidence="5 6">ATCC 14048</strain>
    </source>
</reference>
<dbReference type="SUPFAM" id="SSF56925">
    <property type="entry name" value="OMPA-like"/>
    <property type="match status" value="1"/>
</dbReference>